<evidence type="ECO:0000313" key="7">
    <source>
        <dbReference type="Proteomes" id="UP001237642"/>
    </source>
</evidence>
<reference evidence="6" key="2">
    <citation type="submission" date="2023-05" db="EMBL/GenBank/DDBJ databases">
        <authorList>
            <person name="Schelkunov M.I."/>
        </authorList>
    </citation>
    <scope>NUCLEOTIDE SEQUENCE</scope>
    <source>
        <strain evidence="6">Hsosn_3</strain>
        <tissue evidence="6">Leaf</tissue>
    </source>
</reference>
<sequence>MSSKNVKHFSHPHSLTPLKQEQELVTSNCRGCERPISEPFHGCSKCKYYLHDECLEAPLSISHLAHPSHHLSLLPFPSYSGRSFICNGCGLSGEAFVYHCSLCSFDLHTYCAVSPDTLVLDKHPHELQLVYEPQDRYKFGFTCDLCNADVDLRRWMYNCADCDYGTHLYCGLSNWWPLKPQVEQNNDATISEKAQIHPREESHKDDQPKADDKEAIDARNDCLVTPVLRPQGQKCDCRVGHLSLAMDEVTEIQIQVAKLQNLLSKINMSCTTPQV</sequence>
<evidence type="ECO:0000259" key="3">
    <source>
        <dbReference type="Pfam" id="PF03107"/>
    </source>
</evidence>
<evidence type="ECO:0000313" key="5">
    <source>
        <dbReference type="EMBL" id="KAK1373813.1"/>
    </source>
</evidence>
<keyword evidence="1" id="KW-0677">Repeat</keyword>
<proteinExistence type="predicted"/>
<dbReference type="PANTHER" id="PTHR46288">
    <property type="entry name" value="PHORBOL-ESTER/DAG-TYPE DOMAIN-CONTAINING PROTEIN"/>
    <property type="match status" value="1"/>
</dbReference>
<evidence type="ECO:0000256" key="2">
    <source>
        <dbReference type="SAM" id="MobiDB-lite"/>
    </source>
</evidence>
<feature type="compositionally biased region" description="Basic and acidic residues" evidence="2">
    <location>
        <begin position="194"/>
        <end position="212"/>
    </location>
</feature>
<keyword evidence="7" id="KW-1185">Reference proteome</keyword>
<dbReference type="SUPFAM" id="SSF57889">
    <property type="entry name" value="Cysteine-rich domain"/>
    <property type="match status" value="1"/>
</dbReference>
<reference evidence="6" key="1">
    <citation type="submission" date="2023-02" db="EMBL/GenBank/DDBJ databases">
        <title>Genome of toxic invasive species Heracleum sosnowskyi carries increased number of genes despite the absence of recent whole-genome duplications.</title>
        <authorList>
            <person name="Schelkunov M."/>
            <person name="Shtratnikova V."/>
            <person name="Makarenko M."/>
            <person name="Klepikova A."/>
            <person name="Omelchenko D."/>
            <person name="Novikova G."/>
            <person name="Obukhova E."/>
            <person name="Bogdanov V."/>
            <person name="Penin A."/>
            <person name="Logacheva M."/>
        </authorList>
    </citation>
    <scope>NUCLEOTIDE SEQUENCE</scope>
    <source>
        <strain evidence="6">Hsosn_3</strain>
        <tissue evidence="6">Leaf</tissue>
    </source>
</reference>
<dbReference type="PANTHER" id="PTHR46288:SF29">
    <property type="entry name" value="DC1 DOMAIN-CONTAINING PROTEIN"/>
    <property type="match status" value="1"/>
</dbReference>
<evidence type="ECO:0000313" key="4">
    <source>
        <dbReference type="EMBL" id="KAK1373811.1"/>
    </source>
</evidence>
<organism evidence="6 7">
    <name type="scientific">Heracleum sosnowskyi</name>
    <dbReference type="NCBI Taxonomy" id="360622"/>
    <lineage>
        <taxon>Eukaryota</taxon>
        <taxon>Viridiplantae</taxon>
        <taxon>Streptophyta</taxon>
        <taxon>Embryophyta</taxon>
        <taxon>Tracheophyta</taxon>
        <taxon>Spermatophyta</taxon>
        <taxon>Magnoliopsida</taxon>
        <taxon>eudicotyledons</taxon>
        <taxon>Gunneridae</taxon>
        <taxon>Pentapetalae</taxon>
        <taxon>asterids</taxon>
        <taxon>campanulids</taxon>
        <taxon>Apiales</taxon>
        <taxon>Apiaceae</taxon>
        <taxon>Apioideae</taxon>
        <taxon>apioid superclade</taxon>
        <taxon>Tordylieae</taxon>
        <taxon>Tordyliinae</taxon>
        <taxon>Heracleum</taxon>
    </lineage>
</organism>
<accession>A0AAD8MFD3</accession>
<dbReference type="AlphaFoldDB" id="A0AAD8MFD3"/>
<dbReference type="InterPro" id="IPR046349">
    <property type="entry name" value="C1-like_sf"/>
</dbReference>
<comment type="caution">
    <text evidence="6">The sequence shown here is derived from an EMBL/GenBank/DDBJ whole genome shotgun (WGS) entry which is preliminary data.</text>
</comment>
<gene>
    <name evidence="4" type="ORF">POM88_030004</name>
    <name evidence="5" type="ORF">POM88_030006</name>
    <name evidence="6" type="ORF">POM88_030008</name>
</gene>
<dbReference type="Proteomes" id="UP001237642">
    <property type="component" value="Unassembled WGS sequence"/>
</dbReference>
<evidence type="ECO:0000313" key="6">
    <source>
        <dbReference type="EMBL" id="KAK1373815.1"/>
    </source>
</evidence>
<dbReference type="Pfam" id="PF03107">
    <property type="entry name" value="C1_2"/>
    <property type="match status" value="3"/>
</dbReference>
<dbReference type="EMBL" id="JAUIZM010000007">
    <property type="protein sequence ID" value="KAK1373811.1"/>
    <property type="molecule type" value="Genomic_DNA"/>
</dbReference>
<evidence type="ECO:0000256" key="1">
    <source>
        <dbReference type="ARBA" id="ARBA00022737"/>
    </source>
</evidence>
<dbReference type="EMBL" id="JAUIZM010000007">
    <property type="protein sequence ID" value="KAK1373815.1"/>
    <property type="molecule type" value="Genomic_DNA"/>
</dbReference>
<dbReference type="InterPro" id="IPR004146">
    <property type="entry name" value="DC1"/>
</dbReference>
<feature type="domain" description="DC1" evidence="3">
    <location>
        <begin position="66"/>
        <end position="112"/>
    </location>
</feature>
<feature type="domain" description="DC1" evidence="3">
    <location>
        <begin position="122"/>
        <end position="170"/>
    </location>
</feature>
<feature type="domain" description="DC1" evidence="3">
    <location>
        <begin position="9"/>
        <end position="54"/>
    </location>
</feature>
<protein>
    <recommendedName>
        <fullName evidence="3">DC1 domain-containing protein</fullName>
    </recommendedName>
</protein>
<feature type="region of interest" description="Disordered" evidence="2">
    <location>
        <begin position="193"/>
        <end position="212"/>
    </location>
</feature>
<name>A0AAD8MFD3_9APIA</name>
<dbReference type="EMBL" id="JAUIZM010000007">
    <property type="protein sequence ID" value="KAK1373813.1"/>
    <property type="molecule type" value="Genomic_DNA"/>
</dbReference>